<dbReference type="HOGENOM" id="CLU_1428239_0_0_1"/>
<evidence type="ECO:0000256" key="1">
    <source>
        <dbReference type="SAM" id="MobiDB-lite"/>
    </source>
</evidence>
<gene>
    <name evidence="2" type="ORF">LACBIDRAFT_305156</name>
</gene>
<evidence type="ECO:0000313" key="2">
    <source>
        <dbReference type="EMBL" id="EDR14500.1"/>
    </source>
</evidence>
<dbReference type="KEGG" id="lbc:LACBIDRAFT_305156"/>
<dbReference type="Proteomes" id="UP000001194">
    <property type="component" value="Unassembled WGS sequence"/>
</dbReference>
<dbReference type="GeneID" id="6070581"/>
<sequence>MLSGPLSEFRNISQLTAPTVKEAGPSSLICSTPLPLPTDIPGSPAWDPSSRTPWQNEDEGDETPPEAVPYWLADETFKKYKFRLIVHDPSKRYEGGIYHGKYAQFLSAIGGSIAKVSINFKTPEIPLQYLLPLHPTMEGELVVPLSGQLLKVAKYKNGRCALKDPTKPLPRLKNYEPPTMQSDQLASVTGMI</sequence>
<feature type="region of interest" description="Disordered" evidence="1">
    <location>
        <begin position="40"/>
        <end position="67"/>
    </location>
</feature>
<organism evidence="3">
    <name type="scientific">Laccaria bicolor (strain S238N-H82 / ATCC MYA-4686)</name>
    <name type="common">Bicoloured deceiver</name>
    <name type="synonym">Laccaria laccata var. bicolor</name>
    <dbReference type="NCBI Taxonomy" id="486041"/>
    <lineage>
        <taxon>Eukaryota</taxon>
        <taxon>Fungi</taxon>
        <taxon>Dikarya</taxon>
        <taxon>Basidiomycota</taxon>
        <taxon>Agaricomycotina</taxon>
        <taxon>Agaricomycetes</taxon>
        <taxon>Agaricomycetidae</taxon>
        <taxon>Agaricales</taxon>
        <taxon>Agaricineae</taxon>
        <taxon>Hydnangiaceae</taxon>
        <taxon>Laccaria</taxon>
    </lineage>
</organism>
<name>B0CTJ6_LACBS</name>
<dbReference type="OrthoDB" id="3065240at2759"/>
<reference evidence="2 3" key="1">
    <citation type="journal article" date="2008" name="Nature">
        <title>The genome of Laccaria bicolor provides insights into mycorrhizal symbiosis.</title>
        <authorList>
            <person name="Martin F."/>
            <person name="Aerts A."/>
            <person name="Ahren D."/>
            <person name="Brun A."/>
            <person name="Danchin E.G.J."/>
            <person name="Duchaussoy F."/>
            <person name="Gibon J."/>
            <person name="Kohler A."/>
            <person name="Lindquist E."/>
            <person name="Pereda V."/>
            <person name="Salamov A."/>
            <person name="Shapiro H.J."/>
            <person name="Wuyts J."/>
            <person name="Blaudez D."/>
            <person name="Buee M."/>
            <person name="Brokstein P."/>
            <person name="Canbaeck B."/>
            <person name="Cohen D."/>
            <person name="Courty P.E."/>
            <person name="Coutinho P.M."/>
            <person name="Delaruelle C."/>
            <person name="Detter J.C."/>
            <person name="Deveau A."/>
            <person name="DiFazio S."/>
            <person name="Duplessis S."/>
            <person name="Fraissinet-Tachet L."/>
            <person name="Lucic E."/>
            <person name="Frey-Klett P."/>
            <person name="Fourrey C."/>
            <person name="Feussner I."/>
            <person name="Gay G."/>
            <person name="Grimwood J."/>
            <person name="Hoegger P.J."/>
            <person name="Jain P."/>
            <person name="Kilaru S."/>
            <person name="Labbe J."/>
            <person name="Lin Y.C."/>
            <person name="Legue V."/>
            <person name="Le Tacon F."/>
            <person name="Marmeisse R."/>
            <person name="Melayah D."/>
            <person name="Montanini B."/>
            <person name="Muratet M."/>
            <person name="Nehls U."/>
            <person name="Niculita-Hirzel H."/>
            <person name="Oudot-Le Secq M.P."/>
            <person name="Peter M."/>
            <person name="Quesneville H."/>
            <person name="Rajashekar B."/>
            <person name="Reich M."/>
            <person name="Rouhier N."/>
            <person name="Schmutz J."/>
            <person name="Yin T."/>
            <person name="Chalot M."/>
            <person name="Henrissat B."/>
            <person name="Kuees U."/>
            <person name="Lucas S."/>
            <person name="Van de Peer Y."/>
            <person name="Podila G.K."/>
            <person name="Polle A."/>
            <person name="Pukkila P.J."/>
            <person name="Richardson P.M."/>
            <person name="Rouze P."/>
            <person name="Sanders I.R."/>
            <person name="Stajich J.E."/>
            <person name="Tunlid A."/>
            <person name="Tuskan G."/>
            <person name="Grigoriev I.V."/>
        </authorList>
    </citation>
    <scope>NUCLEOTIDE SEQUENCE [LARGE SCALE GENOMIC DNA]</scope>
    <source>
        <strain evidence="3">S238N-H82 / ATCC MYA-4686</strain>
    </source>
</reference>
<proteinExistence type="predicted"/>
<accession>B0CTJ6</accession>
<keyword evidence="3" id="KW-1185">Reference proteome</keyword>
<evidence type="ECO:0000313" key="3">
    <source>
        <dbReference type="Proteomes" id="UP000001194"/>
    </source>
</evidence>
<dbReference type="RefSeq" id="XP_001875059.1">
    <property type="nucleotide sequence ID" value="XM_001875024.1"/>
</dbReference>
<dbReference type="EMBL" id="DS547092">
    <property type="protein sequence ID" value="EDR14500.1"/>
    <property type="molecule type" value="Genomic_DNA"/>
</dbReference>
<dbReference type="InParanoid" id="B0CTJ6"/>
<protein>
    <submittedName>
        <fullName evidence="2">Predicted protein</fullName>
    </submittedName>
</protein>
<dbReference type="AlphaFoldDB" id="B0CTJ6"/>